<evidence type="ECO:0000313" key="5">
    <source>
        <dbReference type="WBParaSite" id="BXY_1617400.1"/>
    </source>
</evidence>
<feature type="region of interest" description="Disordered" evidence="1">
    <location>
        <begin position="2259"/>
        <end position="2322"/>
    </location>
</feature>
<dbReference type="GO" id="GO:0034703">
    <property type="term" value="C:cation channel complex"/>
    <property type="evidence" value="ECO:0007669"/>
    <property type="project" value="TreeGrafter"/>
</dbReference>
<dbReference type="GO" id="GO:0005261">
    <property type="term" value="F:monoatomic cation channel activity"/>
    <property type="evidence" value="ECO:0007669"/>
    <property type="project" value="TreeGrafter"/>
</dbReference>
<evidence type="ECO:0000313" key="4">
    <source>
        <dbReference type="Proteomes" id="UP000095284"/>
    </source>
</evidence>
<feature type="domain" description="Protein UNC80 C-terminal" evidence="3">
    <location>
        <begin position="1537"/>
        <end position="2247"/>
    </location>
</feature>
<feature type="compositionally biased region" description="Polar residues" evidence="1">
    <location>
        <begin position="917"/>
        <end position="929"/>
    </location>
</feature>
<proteinExistence type="predicted"/>
<protein>
    <submittedName>
        <fullName evidence="5">UNC80 domain-containing protein</fullName>
    </submittedName>
</protein>
<evidence type="ECO:0000256" key="1">
    <source>
        <dbReference type="SAM" id="MobiDB-lite"/>
    </source>
</evidence>
<feature type="region of interest" description="Disordered" evidence="1">
    <location>
        <begin position="895"/>
        <end position="991"/>
    </location>
</feature>
<feature type="compositionally biased region" description="Basic residues" evidence="1">
    <location>
        <begin position="1363"/>
        <end position="1376"/>
    </location>
</feature>
<feature type="compositionally biased region" description="Polar residues" evidence="1">
    <location>
        <begin position="1428"/>
        <end position="1439"/>
    </location>
</feature>
<dbReference type="eggNOG" id="ENOG502QSTP">
    <property type="taxonomic scope" value="Eukaryota"/>
</dbReference>
<feature type="domain" description="Cation channel complex component UNC80 N-terminal" evidence="2">
    <location>
        <begin position="47"/>
        <end position="233"/>
    </location>
</feature>
<evidence type="ECO:0000259" key="2">
    <source>
        <dbReference type="Pfam" id="PF15778"/>
    </source>
</evidence>
<feature type="compositionally biased region" description="Basic and acidic residues" evidence="1">
    <location>
        <begin position="1342"/>
        <end position="1351"/>
    </location>
</feature>
<feature type="compositionally biased region" description="Polar residues" evidence="1">
    <location>
        <begin position="967"/>
        <end position="984"/>
    </location>
</feature>
<dbReference type="Pfam" id="PF15778">
    <property type="entry name" value="UNC80_N"/>
    <property type="match status" value="1"/>
</dbReference>
<name>A0A1I7ST06_BURXY</name>
<dbReference type="Pfam" id="PF20262">
    <property type="entry name" value="UNC80_C"/>
    <property type="match status" value="1"/>
</dbReference>
<organism evidence="4 5">
    <name type="scientific">Bursaphelenchus xylophilus</name>
    <name type="common">Pinewood nematode worm</name>
    <name type="synonym">Aphelenchoides xylophilus</name>
    <dbReference type="NCBI Taxonomy" id="6326"/>
    <lineage>
        <taxon>Eukaryota</taxon>
        <taxon>Metazoa</taxon>
        <taxon>Ecdysozoa</taxon>
        <taxon>Nematoda</taxon>
        <taxon>Chromadorea</taxon>
        <taxon>Rhabditida</taxon>
        <taxon>Tylenchina</taxon>
        <taxon>Tylenchomorpha</taxon>
        <taxon>Aphelenchoidea</taxon>
        <taxon>Aphelenchoididae</taxon>
        <taxon>Bursaphelenchus</taxon>
    </lineage>
</organism>
<evidence type="ECO:0000259" key="3">
    <source>
        <dbReference type="Pfam" id="PF20262"/>
    </source>
</evidence>
<feature type="region of interest" description="Disordered" evidence="1">
    <location>
        <begin position="1333"/>
        <end position="1462"/>
    </location>
</feature>
<dbReference type="PANTHER" id="PTHR31781">
    <property type="entry name" value="UNC80"/>
    <property type="match status" value="1"/>
</dbReference>
<reference evidence="5" key="1">
    <citation type="submission" date="2016-11" db="UniProtKB">
        <authorList>
            <consortium name="WormBaseParasite"/>
        </authorList>
    </citation>
    <scope>IDENTIFICATION</scope>
</reference>
<dbReference type="PANTHER" id="PTHR31781:SF1">
    <property type="entry name" value="PROTEIN UNC-80 HOMOLOG"/>
    <property type="match status" value="1"/>
</dbReference>
<feature type="compositionally biased region" description="Basic and acidic residues" evidence="1">
    <location>
        <begin position="901"/>
        <end position="914"/>
    </location>
</feature>
<sequence>MYVRYLQHQHHGTVQLLMMPLSTAPGSGKNSKWGGDGDEDDSGECEPVPLPIQTFLWRQTNPFLGAKIGKLHESSCVTFERVVVQNILHGLSPSLSDAIGSVSRWRFVRAAFPHIVQCCGALLTVRANEDESLPMSGSLVKIMYILHWLILDAAHECNEVIDAENVEVSLKKLTYSIPCIQMFVYLIAPLCHVIKEEEIESHIRLESGLRLWQALWQFRQPDVLCFSAPVKQRKNHFPQLSNKSKKPAAPIALEQGIYLGDDQFNTRRASNVHSIPQNPTKPSTSVQEDKIERVTEEVTVVEPEKHSYSKIVRSVSDYKTSDLASNGCKMAIRKSRTDMFHPSDPEYNGLNNIDEAMQFTEDGSFSESFHFNDKAPLVQLQEICSGASLDTSDTYNEPVCPTCRQKPCQCALTPKAPSKTPIQINKCKADDADSVGSQQTVINKPLKVAQVPRTTPILVFNDQKDSLSSGTDKSDTSVVHDLNEATFLDVGTLKCLLIKNWSEDGVYWATKYFLNRLTEIRQHRLISEATIRCRSNSVPTIAPRGSKHDLCCPEYLTWTDLQERSEVFQRTIGSDENNDDIKAKVAFNVERKGSEKNAIKLRVVAEKRRVSVNTLPAIKHASKHNGKRRRNKSEPCINMPTAISVNTIKDEDSENGKGRYFSEALGSSLFIQPNGYIKLDILLKSLVGVVERCSAIRILEIILNICDILLTMPGLGNVTIFEDVTKIVLKVYIHLGCPNGCNEGMRTPQADFMRIKLKNLLSQMNKSGEGLLTGILKSQVMGSTCQSLLDYLHAMTSFCEFDPSHNRSRSALSQRRTSSLKENKMPSYRNNFNEGNAGMEGIILNTLLNPLISKLMNKTAEITLPENIGLYHDVQLFFAYVNEYHGNPLRRSALSAMTPRIKTDDGDSGSRSRNDSVSTRQGPEGSISSHQRDNASLRRGLLKRKNEKQQAMNAEESEPDSSPSTPRNQPSMDDNISSTGSPQIYQGAKKKSGGKLHFALNLLKSVRNEASEDENWEDANNLDDSVGDEVSATLAVESKSRISFRNMSSKMNSFRQRQSLSIDTGYTNEASLESNPHKILTEKLSIIQLYLPSKRNVNIFDIREGVRRFRFLMETCRPGQVPDAPLLAALMELKAPVISRAAILLECANFVYRCNKGEWPEWMRSSMNTTNPRNANLSASSRSVIGGSRKMVILQRAAGRSFYDWGIQLGARLQRLLEKSVELPKDTDEKRRLKTFDDIEDFLDDATVNDASGEYCPPVLLLMASHLLYQITAFLRETFQLLPRSKIPNKSTGSTTGWERIMSNRRWSILSNTFNPQTGSMHSINDLHPERRVSYSTADEDSSPRGSHDLGDDSLTNSGSDKKMRRLAQGRQRLLKRGSPSGGPQSSLESSRKRREASFRRKTRSPAEAEEGIAEAVPLNGKSRDSLKPSNIKHSVTNDDLNDDSYPSPERRPGANSAMGNTTTAQHLPHTLEDDEEEMIRNIPWLKVMITVSKKFDIECTHDKYCSFWCFDRVYRQCNRLTDALHMIYAENEKDKKGFFLIMPTIMRCYSQRQTNKLFKNIVEFICKQFYILHRKPFLLQMFGSIADICDQNNDDLEINAMQIKAKYLFNLLLAMEDMNELEDELDILPLVPYPKPLKALDLCYRDDPNTFLLLPDAIASCVTVCAFAPESKRSHQMLLIMQAVIPHLLNNLEHETTRQNNIPSALKQEITAYTTICVEMRALINSCETLSRGPTRAFEAVSGGNDRGKSFIAESPQFFDPPTVAEEEPKNNLKERKNQNTTWDNVDNSELQKELYRGPREALLLLCAMFIEKAGKRLKELTKLSVNLEHFKIPEMFDARCHVKISDVALSLLKVAPYDLTTMGSQGLQKYFLVILPVVDWSVETSRSALNIILRRLDKAISKIAKKSSSRKRANWNAIANWLNGLYQTLVAYPYIAHLHPLKTMTQMCLRLIAGDTFSEDLVSAPNLSSTTNNTILNPQIPPYNFCAISLKMAAFMMQALGQFAFSLEIICSHEGLGAASERPEAVLCHILIPLFFSAAAPGKEAPQFQAKDILFILNFIHNTINPTISKQNTPTNAGTTLASSLIRGAVASHNTDASGRQGSISVTDKGHIATVSTHRIIRESVVQSVFLALKVLIVVFHRQLTAHWVKISRIVKDIASKRLGGSCMYNFMEFASHLNLPISLIIVPVIQQKLNQRNISEQEAAWHNDFRDRLLKIKKVSLEDIKGYSQLLTRLQQELNHMKDDFSSRLVEFPRSHTPTIGDLNSDSGSTQSVSTHKSGRPNESRRLSSSTAFSKLRNAGKSISSTGHQSMSSDAGGHNLHDATILEDIEDETTQMMTGKMQKSPSFPSTRHPSHVFRARSITGLGVFRSMRRKSTTGKEEMLTSEDEAKPFRLKDMHHRRTKSWNKKHKTLTDDSVLISPLTMPQSRIQTAGQSIAESFHQKSTGSSGGDRHRVVSFSTQEYNKSSQPSETDSDEYYITAKHHLI</sequence>
<feature type="compositionally biased region" description="Polar residues" evidence="1">
    <location>
        <begin position="2304"/>
        <end position="2316"/>
    </location>
</feature>
<dbReference type="WBParaSite" id="BXY_1617400.1">
    <property type="protein sequence ID" value="BXY_1617400.1"/>
    <property type="gene ID" value="BXY_1617400"/>
</dbReference>
<accession>A0A1I7ST06</accession>
<dbReference type="GO" id="GO:0055080">
    <property type="term" value="P:monoatomic cation homeostasis"/>
    <property type="evidence" value="ECO:0007669"/>
    <property type="project" value="TreeGrafter"/>
</dbReference>
<feature type="compositionally biased region" description="Polar residues" evidence="1">
    <location>
        <begin position="2259"/>
        <end position="2279"/>
    </location>
</feature>
<feature type="compositionally biased region" description="Basic and acidic residues" evidence="1">
    <location>
        <begin position="1768"/>
        <end position="1779"/>
    </location>
</feature>
<dbReference type="InterPro" id="IPR046460">
    <property type="entry name" value="UNC80_C"/>
</dbReference>
<dbReference type="InterPro" id="IPR031542">
    <property type="entry name" value="UNC80_N"/>
</dbReference>
<feature type="region of interest" description="Disordered" evidence="1">
    <location>
        <begin position="1762"/>
        <end position="1782"/>
    </location>
</feature>
<dbReference type="Proteomes" id="UP000095284">
    <property type="component" value="Unplaced"/>
</dbReference>
<feature type="compositionally biased region" description="Basic residues" evidence="1">
    <location>
        <begin position="1392"/>
        <end position="1404"/>
    </location>
</feature>
<dbReference type="GO" id="GO:0030424">
    <property type="term" value="C:axon"/>
    <property type="evidence" value="ECO:0007669"/>
    <property type="project" value="TreeGrafter"/>
</dbReference>
<feature type="region of interest" description="Disordered" evidence="1">
    <location>
        <begin position="805"/>
        <end position="832"/>
    </location>
</feature>